<dbReference type="EMBL" id="MBFR01000220">
    <property type="protein sequence ID" value="PVU91114.1"/>
    <property type="molecule type" value="Genomic_DNA"/>
</dbReference>
<proteinExistence type="predicted"/>
<accession>A0A2T9YFR6</accession>
<evidence type="ECO:0000313" key="2">
    <source>
        <dbReference type="Proteomes" id="UP000245383"/>
    </source>
</evidence>
<sequence>MLAKPKAEYKNKPVELSKAILLVLYFEIYRDLLQAHEFYNRDLLQAHEFYNRDLLQAH</sequence>
<reference evidence="1 2" key="1">
    <citation type="journal article" date="2018" name="MBio">
        <title>Comparative Genomics Reveals the Core Gene Toolbox for the Fungus-Insect Symbiosis.</title>
        <authorList>
            <person name="Wang Y."/>
            <person name="Stata M."/>
            <person name="Wang W."/>
            <person name="Stajich J.E."/>
            <person name="White M.M."/>
            <person name="Moncalvo J.M."/>
        </authorList>
    </citation>
    <scope>NUCLEOTIDE SEQUENCE [LARGE SCALE GENOMIC DNA]</scope>
    <source>
        <strain evidence="1 2">SWE-8-4</strain>
    </source>
</reference>
<name>A0A2T9YFR6_9FUNG</name>
<protein>
    <submittedName>
        <fullName evidence="1">Uncharacterized protein</fullName>
    </submittedName>
</protein>
<dbReference type="Proteomes" id="UP000245383">
    <property type="component" value="Unassembled WGS sequence"/>
</dbReference>
<evidence type="ECO:0000313" key="1">
    <source>
        <dbReference type="EMBL" id="PVU91114.1"/>
    </source>
</evidence>
<organism evidence="1 2">
    <name type="scientific">Smittium simulii</name>
    <dbReference type="NCBI Taxonomy" id="133385"/>
    <lineage>
        <taxon>Eukaryota</taxon>
        <taxon>Fungi</taxon>
        <taxon>Fungi incertae sedis</taxon>
        <taxon>Zoopagomycota</taxon>
        <taxon>Kickxellomycotina</taxon>
        <taxon>Harpellomycetes</taxon>
        <taxon>Harpellales</taxon>
        <taxon>Legeriomycetaceae</taxon>
        <taxon>Smittium</taxon>
    </lineage>
</organism>
<gene>
    <name evidence="1" type="ORF">BB561_004569</name>
</gene>
<comment type="caution">
    <text evidence="1">The sequence shown here is derived from an EMBL/GenBank/DDBJ whole genome shotgun (WGS) entry which is preliminary data.</text>
</comment>
<dbReference type="AlphaFoldDB" id="A0A2T9YFR6"/>
<feature type="non-terminal residue" evidence="1">
    <location>
        <position position="58"/>
    </location>
</feature>
<keyword evidence="2" id="KW-1185">Reference proteome</keyword>